<dbReference type="EMBL" id="ADOU02000005">
    <property type="protein sequence ID" value="KGJ66440.1"/>
    <property type="molecule type" value="Genomic_DNA"/>
</dbReference>
<dbReference type="Gene3D" id="3.40.50.720">
    <property type="entry name" value="NAD(P)-binding Rossmann-like Domain"/>
    <property type="match status" value="1"/>
</dbReference>
<evidence type="ECO:0000256" key="1">
    <source>
        <dbReference type="SAM" id="MobiDB-lite"/>
    </source>
</evidence>
<protein>
    <submittedName>
        <fullName evidence="2">Uncharacterized protein</fullName>
    </submittedName>
</protein>
<sequence length="71" mass="7794">MVAHQCFSQAQCRRPSSRKPRPPDNAVAAAFARAGSPVIGFDIDAVRVRELQAGQHRTVRSRLPTLRATLV</sequence>
<feature type="compositionally biased region" description="Polar residues" evidence="1">
    <location>
        <begin position="1"/>
        <end position="11"/>
    </location>
</feature>
<accession>A0A837CAY7</accession>
<dbReference type="AlphaFoldDB" id="A0A837CAY7"/>
<reference evidence="2 3" key="1">
    <citation type="journal article" date="2014" name="BMC Genomics">
        <title>Comparative genomics of Bradyrhizobium japonicum CPAC 15 and Bradyrhizobium diazoefficiens CPAC 7: elite model strains for understanding symbiotic performance with soybean.</title>
        <authorList>
            <person name="Siqueira A.F."/>
            <person name="Ormeno-Orrillo E."/>
            <person name="Souza R.C."/>
            <person name="Rodrigues E.P."/>
            <person name="Almeida L.G."/>
            <person name="Barcellos F.G."/>
            <person name="Batista J.S."/>
            <person name="Nakatami A.S."/>
            <person name="Martinez-Romero E."/>
            <person name="Vasconcelos A.T."/>
            <person name="Hungria M."/>
        </authorList>
    </citation>
    <scope>NUCLEOTIDE SEQUENCE [LARGE SCALE GENOMIC DNA]</scope>
    <source>
        <strain evidence="2 3">SEMIA 5080</strain>
    </source>
</reference>
<evidence type="ECO:0000313" key="3">
    <source>
        <dbReference type="Proteomes" id="UP000024900"/>
    </source>
</evidence>
<comment type="caution">
    <text evidence="2">The sequence shown here is derived from an EMBL/GenBank/DDBJ whole genome shotgun (WGS) entry which is preliminary data.</text>
</comment>
<evidence type="ECO:0000313" key="2">
    <source>
        <dbReference type="EMBL" id="KGJ66440.1"/>
    </source>
</evidence>
<feature type="region of interest" description="Disordered" evidence="1">
    <location>
        <begin position="1"/>
        <end position="25"/>
    </location>
</feature>
<gene>
    <name evidence="2" type="ORF">BJA5080_03060</name>
</gene>
<name>A0A837CAY7_9BRAD</name>
<proteinExistence type="predicted"/>
<dbReference type="Proteomes" id="UP000024900">
    <property type="component" value="Unassembled WGS sequence"/>
</dbReference>
<organism evidence="2 3">
    <name type="scientific">Bradyrhizobium diazoefficiens SEMIA 5080</name>
    <dbReference type="NCBI Taxonomy" id="754504"/>
    <lineage>
        <taxon>Bacteria</taxon>
        <taxon>Pseudomonadati</taxon>
        <taxon>Pseudomonadota</taxon>
        <taxon>Alphaproteobacteria</taxon>
        <taxon>Hyphomicrobiales</taxon>
        <taxon>Nitrobacteraceae</taxon>
        <taxon>Bradyrhizobium</taxon>
    </lineage>
</organism>